<protein>
    <submittedName>
        <fullName evidence="1">Uncharacterized protein</fullName>
    </submittedName>
</protein>
<gene>
    <name evidence="1" type="ORF">HHU12_25030</name>
</gene>
<comment type="caution">
    <text evidence="1">The sequence shown here is derived from an EMBL/GenBank/DDBJ whole genome shotgun (WGS) entry which is preliminary data.</text>
</comment>
<evidence type="ECO:0000313" key="2">
    <source>
        <dbReference type="Proteomes" id="UP000576082"/>
    </source>
</evidence>
<dbReference type="EMBL" id="JABANE010000091">
    <property type="protein sequence ID" value="NME71253.1"/>
    <property type="molecule type" value="Genomic_DNA"/>
</dbReference>
<evidence type="ECO:0000313" key="1">
    <source>
        <dbReference type="EMBL" id="NME71253.1"/>
    </source>
</evidence>
<reference evidence="1 2" key="1">
    <citation type="submission" date="2020-04" db="EMBL/GenBank/DDBJ databases">
        <title>Flammeovirga sp. SR4, a novel species isolated from seawater.</title>
        <authorList>
            <person name="Wang X."/>
        </authorList>
    </citation>
    <scope>NUCLEOTIDE SEQUENCE [LARGE SCALE GENOMIC DNA]</scope>
    <source>
        <strain evidence="1 2">ATCC 23126</strain>
    </source>
</reference>
<organism evidence="1 2">
    <name type="scientific">Flammeovirga aprica JL-4</name>
    <dbReference type="NCBI Taxonomy" id="694437"/>
    <lineage>
        <taxon>Bacteria</taxon>
        <taxon>Pseudomonadati</taxon>
        <taxon>Bacteroidota</taxon>
        <taxon>Cytophagia</taxon>
        <taxon>Cytophagales</taxon>
        <taxon>Flammeovirgaceae</taxon>
        <taxon>Flammeovirga</taxon>
    </lineage>
</organism>
<dbReference type="RefSeq" id="WP_169659474.1">
    <property type="nucleotide sequence ID" value="NZ_JABANE010000091.1"/>
</dbReference>
<dbReference type="Proteomes" id="UP000576082">
    <property type="component" value="Unassembled WGS sequence"/>
</dbReference>
<accession>A0A7X9RYT4</accession>
<proteinExistence type="predicted"/>
<dbReference type="AlphaFoldDB" id="A0A7X9RYT4"/>
<keyword evidence="2" id="KW-1185">Reference proteome</keyword>
<sequence length="135" mass="15625">MDKSEEIKRLIIDFENDKISSEKALIEINKLSNVVVDNFSLQTYNSSMDLEMYVRILTLESIADWQEIDDKRAIDLINEILTSTDDDAVLLRNFEALEKRYSKPTGALSDWIFHDDITEANELLLLLKKNTTIIL</sequence>
<name>A0A7X9RYT4_9BACT</name>